<protein>
    <recommendedName>
        <fullName evidence="13">Fatty acid desaturase domain-containing protein</fullName>
    </recommendedName>
</protein>
<dbReference type="CDD" id="cd03505">
    <property type="entry name" value="Delta9-FADS-like"/>
    <property type="match status" value="1"/>
</dbReference>
<accession>A0A4P6ZG04</accession>
<keyword evidence="9" id="KW-0443">Lipid metabolism</keyword>
<evidence type="ECO:0000256" key="5">
    <source>
        <dbReference type="ARBA" id="ARBA00022832"/>
    </source>
</evidence>
<keyword evidence="10 12" id="KW-0472">Membrane</keyword>
<dbReference type="Proteomes" id="UP000294419">
    <property type="component" value="Chromosome"/>
</dbReference>
<feature type="transmembrane region" description="Helical" evidence="12">
    <location>
        <begin position="154"/>
        <end position="174"/>
    </location>
</feature>
<keyword evidence="3" id="KW-0444">Lipid biosynthesis</keyword>
<dbReference type="InterPro" id="IPR015876">
    <property type="entry name" value="Acyl-CoA_DS"/>
</dbReference>
<evidence type="ECO:0000259" key="13">
    <source>
        <dbReference type="Pfam" id="PF00487"/>
    </source>
</evidence>
<organism evidence="14 15">
    <name type="scientific">Chryseobacterium salivictor</name>
    <dbReference type="NCBI Taxonomy" id="2547600"/>
    <lineage>
        <taxon>Bacteria</taxon>
        <taxon>Pseudomonadati</taxon>
        <taxon>Bacteroidota</taxon>
        <taxon>Flavobacteriia</taxon>
        <taxon>Flavobacteriales</taxon>
        <taxon>Weeksellaceae</taxon>
        <taxon>Chryseobacterium group</taxon>
        <taxon>Chryseobacterium</taxon>
    </lineage>
</organism>
<evidence type="ECO:0000256" key="3">
    <source>
        <dbReference type="ARBA" id="ARBA00022516"/>
    </source>
</evidence>
<dbReference type="PANTHER" id="PTHR11351">
    <property type="entry name" value="ACYL-COA DESATURASE"/>
    <property type="match status" value="1"/>
</dbReference>
<feature type="transmembrane region" description="Helical" evidence="12">
    <location>
        <begin position="180"/>
        <end position="200"/>
    </location>
</feature>
<dbReference type="Pfam" id="PF00487">
    <property type="entry name" value="FA_desaturase"/>
    <property type="match status" value="1"/>
</dbReference>
<keyword evidence="8" id="KW-0408">Iron</keyword>
<gene>
    <name evidence="14" type="ORF">NBC122_01682</name>
</gene>
<evidence type="ECO:0000256" key="1">
    <source>
        <dbReference type="ARBA" id="ARBA00004141"/>
    </source>
</evidence>
<evidence type="ECO:0000256" key="4">
    <source>
        <dbReference type="ARBA" id="ARBA00022692"/>
    </source>
</evidence>
<evidence type="ECO:0000256" key="12">
    <source>
        <dbReference type="SAM" id="Phobius"/>
    </source>
</evidence>
<keyword evidence="11" id="KW-0275">Fatty acid biosynthesis</keyword>
<keyword evidence="4 12" id="KW-0812">Transmembrane</keyword>
<sequence length="273" mass="32273">MKAGAFPAFIFIDFTVPLPLILFMTILIFIIVLWYSGLFFQTFFLHRYAAHQSFKMSKFGEKLCFILTWVTQGSNYLSAYGYGVMHRMHHAFADTEKDPHSPKYDDNLFSMMWRTKKIYADINSQKAIIEEKFTKNVPQWESFDKFASSWGSRIGWAIAYTAFFYFFATAWWQWILLPVAYMMAPIHGVIINWFAHIYGYTNFKVSDTSKNLFRFDWLMMGEGYHNNHHKHGGRANFGGVRWHEIDVTYYIMILLHKMKLIKLNPVAVVKRDH</sequence>
<evidence type="ECO:0000256" key="9">
    <source>
        <dbReference type="ARBA" id="ARBA00023098"/>
    </source>
</evidence>
<evidence type="ECO:0000256" key="7">
    <source>
        <dbReference type="ARBA" id="ARBA00023002"/>
    </source>
</evidence>
<dbReference type="GO" id="GO:0016717">
    <property type="term" value="F:oxidoreductase activity, acting on paired donors, with oxidation of a pair of donors resulting in the reduction of molecular oxygen to two molecules of water"/>
    <property type="evidence" value="ECO:0007669"/>
    <property type="project" value="InterPro"/>
</dbReference>
<keyword evidence="15" id="KW-1185">Reference proteome</keyword>
<dbReference type="KEGG" id="csal:NBC122_01682"/>
<evidence type="ECO:0000256" key="6">
    <source>
        <dbReference type="ARBA" id="ARBA00022989"/>
    </source>
</evidence>
<dbReference type="GO" id="GO:0016020">
    <property type="term" value="C:membrane"/>
    <property type="evidence" value="ECO:0007669"/>
    <property type="project" value="UniProtKB-SubCell"/>
</dbReference>
<evidence type="ECO:0000313" key="15">
    <source>
        <dbReference type="Proteomes" id="UP000294419"/>
    </source>
</evidence>
<keyword evidence="7" id="KW-0560">Oxidoreductase</keyword>
<evidence type="ECO:0000256" key="10">
    <source>
        <dbReference type="ARBA" id="ARBA00023136"/>
    </source>
</evidence>
<evidence type="ECO:0000256" key="8">
    <source>
        <dbReference type="ARBA" id="ARBA00023004"/>
    </source>
</evidence>
<comment type="similarity">
    <text evidence="2">Belongs to the fatty acid desaturase type 2 family.</text>
</comment>
<feature type="domain" description="Fatty acid desaturase" evidence="13">
    <location>
        <begin position="27"/>
        <end position="244"/>
    </location>
</feature>
<proteinExistence type="inferred from homology"/>
<feature type="transmembrane region" description="Helical" evidence="12">
    <location>
        <begin position="20"/>
        <end position="45"/>
    </location>
</feature>
<comment type="subcellular location">
    <subcellularLocation>
        <location evidence="1">Membrane</location>
        <topology evidence="1">Multi-pass membrane protein</topology>
    </subcellularLocation>
</comment>
<keyword evidence="6 12" id="KW-1133">Transmembrane helix</keyword>
<keyword evidence="5" id="KW-0276">Fatty acid metabolism</keyword>
<evidence type="ECO:0000256" key="11">
    <source>
        <dbReference type="ARBA" id="ARBA00023160"/>
    </source>
</evidence>
<dbReference type="AlphaFoldDB" id="A0A4P6ZG04"/>
<dbReference type="InterPro" id="IPR005804">
    <property type="entry name" value="FA_desaturase_dom"/>
</dbReference>
<dbReference type="GO" id="GO:0006633">
    <property type="term" value="P:fatty acid biosynthetic process"/>
    <property type="evidence" value="ECO:0007669"/>
    <property type="project" value="UniProtKB-KW"/>
</dbReference>
<dbReference type="EMBL" id="CP037954">
    <property type="protein sequence ID" value="QBO58497.1"/>
    <property type="molecule type" value="Genomic_DNA"/>
</dbReference>
<evidence type="ECO:0000313" key="14">
    <source>
        <dbReference type="EMBL" id="QBO58497.1"/>
    </source>
</evidence>
<name>A0A4P6ZG04_9FLAO</name>
<evidence type="ECO:0000256" key="2">
    <source>
        <dbReference type="ARBA" id="ARBA00008749"/>
    </source>
</evidence>
<dbReference type="PANTHER" id="PTHR11351:SF31">
    <property type="entry name" value="DESATURASE 1, ISOFORM A-RELATED"/>
    <property type="match status" value="1"/>
</dbReference>
<reference evidence="14 15" key="1">
    <citation type="submission" date="2019-03" db="EMBL/GenBank/DDBJ databases">
        <authorList>
            <person name="Kim H."/>
            <person name="Yu S.-M."/>
        </authorList>
    </citation>
    <scope>NUCLEOTIDE SEQUENCE [LARGE SCALE GENOMIC DNA]</scope>
    <source>
        <strain evidence="14 15">NBC122</strain>
    </source>
</reference>